<feature type="transmembrane region" description="Helical" evidence="8">
    <location>
        <begin position="175"/>
        <end position="192"/>
    </location>
</feature>
<dbReference type="KEGG" id="uam:UABAM_06107"/>
<dbReference type="RefSeq" id="WP_151971697.1">
    <property type="nucleotide sequence ID" value="NZ_AP019860.1"/>
</dbReference>
<feature type="binding site" evidence="7">
    <location>
        <position position="227"/>
    </location>
    <ligand>
        <name>Mg(2+)</name>
        <dbReference type="ChEBI" id="CHEBI:18420"/>
    </ligand>
</feature>
<name>A0A5S9F6H2_UABAM</name>
<feature type="transmembrane region" description="Helical" evidence="8">
    <location>
        <begin position="331"/>
        <end position="350"/>
    </location>
</feature>
<dbReference type="GO" id="GO:0071555">
    <property type="term" value="P:cell wall organization"/>
    <property type="evidence" value="ECO:0007669"/>
    <property type="project" value="TreeGrafter"/>
</dbReference>
<dbReference type="PANTHER" id="PTHR22926">
    <property type="entry name" value="PHOSPHO-N-ACETYLMURAMOYL-PENTAPEPTIDE-TRANSFERASE"/>
    <property type="match status" value="1"/>
</dbReference>
<dbReference type="EMBL" id="AP019860">
    <property type="protein sequence ID" value="BBM87692.1"/>
    <property type="molecule type" value="Genomic_DNA"/>
</dbReference>
<keyword evidence="5 8" id="KW-1133">Transmembrane helix</keyword>
<feature type="transmembrane region" description="Helical" evidence="8">
    <location>
        <begin position="12"/>
        <end position="35"/>
    </location>
</feature>
<sequence length="361" mass="40669">MITFLLQHKTKWNVFFGISLFFISFLISLVLVYIIKKYAVKLRLVDPPGERKIHTRTMPLGGGIAIFFAIILSLIFTSFLYHYIFSNTVLDVSRQMMCILGGGFFIFLVGVIDDYISLKPRTKLLAQVAVAATLFAFDIKLTVFVNNEIFSFVITVFWVTLITNSFNLLDNMDGLSAGTAFIVGLILIWVMVPLGQWQVVFILCALLGALLGFLKYNFHPASIFMGDGGSLFIGYTLASLTIYADFYQTNFPYYAVALPILAFAIPIFDTVTVSLYRWREGRPIFQGDTNHFSHRLKKLGLSTKQAVLVIYFITFATGINATLLYQVDDWLGAMVIVVQLVAILFVIHLLEHTAYVSKSKE</sequence>
<keyword evidence="2" id="KW-1003">Cell membrane</keyword>
<evidence type="ECO:0000256" key="8">
    <source>
        <dbReference type="SAM" id="Phobius"/>
    </source>
</evidence>
<evidence type="ECO:0000256" key="2">
    <source>
        <dbReference type="ARBA" id="ARBA00022475"/>
    </source>
</evidence>
<reference evidence="9 10" key="1">
    <citation type="submission" date="2019-08" db="EMBL/GenBank/DDBJ databases">
        <title>Complete genome sequence of Candidatus Uab amorphum.</title>
        <authorList>
            <person name="Shiratori T."/>
            <person name="Suzuki S."/>
            <person name="Kakizawa Y."/>
            <person name="Ishida K."/>
        </authorList>
    </citation>
    <scope>NUCLEOTIDE SEQUENCE [LARGE SCALE GENOMIC DNA]</scope>
    <source>
        <strain evidence="9 10">SRT547</strain>
    </source>
</reference>
<evidence type="ECO:0000256" key="6">
    <source>
        <dbReference type="ARBA" id="ARBA00023136"/>
    </source>
</evidence>
<comment type="cofactor">
    <cofactor evidence="7">
        <name>Mg(2+)</name>
        <dbReference type="ChEBI" id="CHEBI:18420"/>
    </cofactor>
</comment>
<evidence type="ECO:0000313" key="9">
    <source>
        <dbReference type="EMBL" id="BBM87692.1"/>
    </source>
</evidence>
<dbReference type="Proteomes" id="UP000326354">
    <property type="component" value="Chromosome"/>
</dbReference>
<feature type="transmembrane region" description="Helical" evidence="8">
    <location>
        <begin position="149"/>
        <end position="168"/>
    </location>
</feature>
<accession>A0A5S9F6H2</accession>
<evidence type="ECO:0000256" key="4">
    <source>
        <dbReference type="ARBA" id="ARBA00022692"/>
    </source>
</evidence>
<dbReference type="PANTHER" id="PTHR22926:SF3">
    <property type="entry name" value="UNDECAPRENYL-PHOSPHATE ALPHA-N-ACETYLGLUCOSAMINYL 1-PHOSPHATE TRANSFERASE"/>
    <property type="match status" value="1"/>
</dbReference>
<dbReference type="OrthoDB" id="9783652at2"/>
<keyword evidence="7" id="KW-0479">Metal-binding</keyword>
<gene>
    <name evidence="9" type="ORF">UABAM_06107</name>
</gene>
<dbReference type="GO" id="GO:0046872">
    <property type="term" value="F:metal ion binding"/>
    <property type="evidence" value="ECO:0007669"/>
    <property type="project" value="UniProtKB-KW"/>
</dbReference>
<evidence type="ECO:0000256" key="1">
    <source>
        <dbReference type="ARBA" id="ARBA00004651"/>
    </source>
</evidence>
<feature type="transmembrane region" description="Helical" evidence="8">
    <location>
        <begin position="253"/>
        <end position="276"/>
    </location>
</feature>
<feature type="transmembrane region" description="Helical" evidence="8">
    <location>
        <begin position="93"/>
        <end position="112"/>
    </location>
</feature>
<keyword evidence="4 8" id="KW-0812">Transmembrane</keyword>
<dbReference type="Pfam" id="PF00953">
    <property type="entry name" value="Glycos_transf_4"/>
    <property type="match status" value="1"/>
</dbReference>
<feature type="binding site" evidence="7">
    <location>
        <position position="167"/>
    </location>
    <ligand>
        <name>Mg(2+)</name>
        <dbReference type="ChEBI" id="CHEBI:18420"/>
    </ligand>
</feature>
<evidence type="ECO:0000256" key="7">
    <source>
        <dbReference type="PIRSR" id="PIRSR600715-1"/>
    </source>
</evidence>
<organism evidence="9 10">
    <name type="scientific">Uabimicrobium amorphum</name>
    <dbReference type="NCBI Taxonomy" id="2596890"/>
    <lineage>
        <taxon>Bacteria</taxon>
        <taxon>Pseudomonadati</taxon>
        <taxon>Planctomycetota</taxon>
        <taxon>Candidatus Uabimicrobiia</taxon>
        <taxon>Candidatus Uabimicrobiales</taxon>
        <taxon>Candidatus Uabimicrobiaceae</taxon>
        <taxon>Candidatus Uabimicrobium</taxon>
    </lineage>
</organism>
<dbReference type="GO" id="GO:0009103">
    <property type="term" value="P:lipopolysaccharide biosynthetic process"/>
    <property type="evidence" value="ECO:0007669"/>
    <property type="project" value="TreeGrafter"/>
</dbReference>
<dbReference type="CDD" id="cd06853">
    <property type="entry name" value="GT_WecA_like"/>
    <property type="match status" value="1"/>
</dbReference>
<feature type="transmembrane region" description="Helical" evidence="8">
    <location>
        <begin position="306"/>
        <end position="325"/>
    </location>
</feature>
<dbReference type="GO" id="GO:0016780">
    <property type="term" value="F:phosphotransferase activity, for other substituted phosphate groups"/>
    <property type="evidence" value="ECO:0007669"/>
    <property type="project" value="InterPro"/>
</dbReference>
<evidence type="ECO:0000256" key="3">
    <source>
        <dbReference type="ARBA" id="ARBA00022679"/>
    </source>
</evidence>
<keyword evidence="7" id="KW-0460">Magnesium</keyword>
<protein>
    <submittedName>
        <fullName evidence="9">Undecaprenyl-phosphatealpha-N-acetylglucosaminyl 1-phosphate transferase</fullName>
    </submittedName>
</protein>
<keyword evidence="10" id="KW-1185">Reference proteome</keyword>
<dbReference type="InterPro" id="IPR000715">
    <property type="entry name" value="Glycosyl_transferase_4"/>
</dbReference>
<evidence type="ECO:0000313" key="10">
    <source>
        <dbReference type="Proteomes" id="UP000326354"/>
    </source>
</evidence>
<feature type="transmembrane region" description="Helical" evidence="8">
    <location>
        <begin position="228"/>
        <end position="247"/>
    </location>
</feature>
<proteinExistence type="predicted"/>
<dbReference type="GO" id="GO:0005886">
    <property type="term" value="C:plasma membrane"/>
    <property type="evidence" value="ECO:0007669"/>
    <property type="project" value="UniProtKB-SubCell"/>
</dbReference>
<feature type="transmembrane region" description="Helical" evidence="8">
    <location>
        <begin position="60"/>
        <end position="81"/>
    </location>
</feature>
<dbReference type="AlphaFoldDB" id="A0A5S9F6H2"/>
<comment type="subcellular location">
    <subcellularLocation>
        <location evidence="1">Cell membrane</location>
        <topology evidence="1">Multi-pass membrane protein</topology>
    </subcellularLocation>
</comment>
<keyword evidence="6 8" id="KW-0472">Membrane</keyword>
<keyword evidence="3 9" id="KW-0808">Transferase</keyword>
<dbReference type="GO" id="GO:0044038">
    <property type="term" value="P:cell wall macromolecule biosynthetic process"/>
    <property type="evidence" value="ECO:0007669"/>
    <property type="project" value="TreeGrafter"/>
</dbReference>
<evidence type="ECO:0000256" key="5">
    <source>
        <dbReference type="ARBA" id="ARBA00022989"/>
    </source>
</evidence>
<feature type="transmembrane region" description="Helical" evidence="8">
    <location>
        <begin position="198"/>
        <end position="216"/>
    </location>
</feature>